<feature type="domain" description="DUF2382" evidence="2">
    <location>
        <begin position="31"/>
        <end position="139"/>
    </location>
</feature>
<evidence type="ECO:0000313" key="4">
    <source>
        <dbReference type="Proteomes" id="UP001597469"/>
    </source>
</evidence>
<evidence type="ECO:0000313" key="3">
    <source>
        <dbReference type="EMBL" id="MFD2573635.1"/>
    </source>
</evidence>
<dbReference type="EMBL" id="JBHULN010000019">
    <property type="protein sequence ID" value="MFD2573635.1"/>
    <property type="molecule type" value="Genomic_DNA"/>
</dbReference>
<evidence type="ECO:0000259" key="2">
    <source>
        <dbReference type="Pfam" id="PF09557"/>
    </source>
</evidence>
<keyword evidence="4" id="KW-1185">Reference proteome</keyword>
<protein>
    <submittedName>
        <fullName evidence="3">YsnF/AvaK domain-containing protein</fullName>
    </submittedName>
</protein>
<dbReference type="PANTHER" id="PTHR38463:SF1">
    <property type="entry name" value="STRESS RESPONSE PROTEIN YSNF"/>
    <property type="match status" value="1"/>
</dbReference>
<gene>
    <name evidence="3" type="ORF">ACFSUS_23550</name>
</gene>
<dbReference type="Pfam" id="PF09557">
    <property type="entry name" value="DUF2382"/>
    <property type="match status" value="1"/>
</dbReference>
<dbReference type="InterPro" id="IPR052967">
    <property type="entry name" value="Stress_Response_Assoc"/>
</dbReference>
<accession>A0ABW5M9C3</accession>
<organism evidence="3 4">
    <name type="scientific">Spirosoma soli</name>
    <dbReference type="NCBI Taxonomy" id="1770529"/>
    <lineage>
        <taxon>Bacteria</taxon>
        <taxon>Pseudomonadati</taxon>
        <taxon>Bacteroidota</taxon>
        <taxon>Cytophagia</taxon>
        <taxon>Cytophagales</taxon>
        <taxon>Cytophagaceae</taxon>
        <taxon>Spirosoma</taxon>
    </lineage>
</organism>
<evidence type="ECO:0000256" key="1">
    <source>
        <dbReference type="SAM" id="MobiDB-lite"/>
    </source>
</evidence>
<dbReference type="RefSeq" id="WP_381526489.1">
    <property type="nucleotide sequence ID" value="NZ_JBHULN010000019.1"/>
</dbReference>
<comment type="caution">
    <text evidence="3">The sequence shown here is derived from an EMBL/GenBank/DDBJ whole genome shotgun (WGS) entry which is preliminary data.</text>
</comment>
<dbReference type="InterPro" id="IPR019060">
    <property type="entry name" value="DUF2382"/>
</dbReference>
<proteinExistence type="predicted"/>
<dbReference type="PANTHER" id="PTHR38463">
    <property type="entry name" value="STRESS RESPONSE PROTEIN YSNF"/>
    <property type="match status" value="1"/>
</dbReference>
<sequence>MNYEANESQQPDRDEPLSEAQRTELSNPILVVEEQIRVDKRVVETGVVRIQKRVNEEYEVVDIPTIREEVVVERVAVNQYVDSPPGVRYEGDTTIVPVLREVIVTEKRLLLVEEVHIIKQRVQENTSQEVTLRKEEVHIERTSGAGEDSSKL</sequence>
<reference evidence="4" key="1">
    <citation type="journal article" date="2019" name="Int. J. Syst. Evol. Microbiol.">
        <title>The Global Catalogue of Microorganisms (GCM) 10K type strain sequencing project: providing services to taxonomists for standard genome sequencing and annotation.</title>
        <authorList>
            <consortium name="The Broad Institute Genomics Platform"/>
            <consortium name="The Broad Institute Genome Sequencing Center for Infectious Disease"/>
            <person name="Wu L."/>
            <person name="Ma J."/>
        </authorList>
    </citation>
    <scope>NUCLEOTIDE SEQUENCE [LARGE SCALE GENOMIC DNA]</scope>
    <source>
        <strain evidence="4">KCTC 42805</strain>
    </source>
</reference>
<dbReference type="Proteomes" id="UP001597469">
    <property type="component" value="Unassembled WGS sequence"/>
</dbReference>
<feature type="region of interest" description="Disordered" evidence="1">
    <location>
        <begin position="1"/>
        <end position="22"/>
    </location>
</feature>
<dbReference type="NCBIfam" id="TIGR02271">
    <property type="entry name" value="YsnF/AvaK domain"/>
    <property type="match status" value="1"/>
</dbReference>
<name>A0ABW5M9C3_9BACT</name>